<feature type="transmembrane region" description="Helical" evidence="1">
    <location>
        <begin position="90"/>
        <end position="106"/>
    </location>
</feature>
<dbReference type="AlphaFoldDB" id="A0A1G9AYH0"/>
<dbReference type="NCBIfam" id="TIGR02123">
    <property type="entry name" value="TRAP_fused"/>
    <property type="match status" value="1"/>
</dbReference>
<feature type="transmembrane region" description="Helical" evidence="1">
    <location>
        <begin position="608"/>
        <end position="628"/>
    </location>
</feature>
<name>A0A1G9AYH0_9BACT</name>
<sequence>MAEIKKAQPEVKEDSEGETLAIKRVLEGRTAQIIYAMGIICSLFHLWVNTIGVMPEIQRNAIHYSFMLFIGFLQYPLLKKHGRATLPIDYFLAILSFAIGLYLVFFEDALHMRNEVPIMVDLIAAGLAVVLLMEITRRTTGFLIPALAIVFLAYGLGGGRYLDGLWHFPGVTVPRMLYRMYFAPDGIFGTIATISSTFVFLFVLFASFLIKSGAGDFIIKLALATMGRTIGGPAKMAVFASGIMGSISGSAVANTVGTGSITIPMMKRTGFPSKFAGAVEAASSTGGQLMPPIMGAGAFIMSQWTQIPYLTIVGVAFIPAIMYFVSVAFFIHLRAKKLGIKPIPKEDIPKLREVIKEGWNFFIPIGILMGLLMVGYTPTFAACGGIVAIVISSWLNPRTRMSGRDILDALAGGGVNMVTTGVILLCSGIVVGVVLMVGMGIKFSMLITMLAGDSLLLTILMVAIASLILGMGLPVTASYIVLAVLAAPAMQMLGTSLIAAHMLIFWYSQDANVTPPVCLAAYSAAGISGSKPLETGIESWKIAKGLYIIPLLFCYTPILFEGPLWMVAETVITATAGLFCFAVFFEGFNTYTLNILQRTAYAGVAGLLLWPDIKLHALGAVLLTAMFLRERSIFRKQAFEVA</sequence>
<dbReference type="Pfam" id="PF06808">
    <property type="entry name" value="DctM"/>
    <property type="match status" value="1"/>
</dbReference>
<organism evidence="3 4">
    <name type="scientific">Maridesulfovibrio ferrireducens</name>
    <dbReference type="NCBI Taxonomy" id="246191"/>
    <lineage>
        <taxon>Bacteria</taxon>
        <taxon>Pseudomonadati</taxon>
        <taxon>Thermodesulfobacteriota</taxon>
        <taxon>Desulfovibrionia</taxon>
        <taxon>Desulfovibrionales</taxon>
        <taxon>Desulfovibrionaceae</taxon>
        <taxon>Maridesulfovibrio</taxon>
    </lineage>
</organism>
<dbReference type="InterPro" id="IPR011853">
    <property type="entry name" value="TRAP_DctM-Dct_fused"/>
</dbReference>
<feature type="transmembrane region" description="Helical" evidence="1">
    <location>
        <begin position="33"/>
        <end position="55"/>
    </location>
</feature>
<feature type="transmembrane region" description="Helical" evidence="1">
    <location>
        <begin position="61"/>
        <end position="78"/>
    </location>
</feature>
<feature type="transmembrane region" description="Helical" evidence="1">
    <location>
        <begin position="409"/>
        <end position="437"/>
    </location>
</feature>
<keyword evidence="4" id="KW-1185">Reference proteome</keyword>
<dbReference type="STRING" id="246191.SAMN05660337_0080"/>
<dbReference type="RefSeq" id="WP_092157174.1">
    <property type="nucleotide sequence ID" value="NZ_FNGA01000001.1"/>
</dbReference>
<dbReference type="Proteomes" id="UP000199053">
    <property type="component" value="Unassembled WGS sequence"/>
</dbReference>
<feature type="transmembrane region" description="Helical" evidence="1">
    <location>
        <begin position="186"/>
        <end position="210"/>
    </location>
</feature>
<keyword evidence="1" id="KW-0472">Membrane</keyword>
<evidence type="ECO:0000256" key="1">
    <source>
        <dbReference type="SAM" id="Phobius"/>
    </source>
</evidence>
<protein>
    <submittedName>
        <fullName evidence="3">TRAP transporter, 4TM/12TM fusion protein</fullName>
    </submittedName>
</protein>
<dbReference type="PANTHER" id="PTHR43849">
    <property type="entry name" value="BLL3936 PROTEIN"/>
    <property type="match status" value="1"/>
</dbReference>
<keyword evidence="1" id="KW-0812">Transmembrane</keyword>
<proteinExistence type="predicted"/>
<feature type="transmembrane region" description="Helical" evidence="1">
    <location>
        <begin position="481"/>
        <end position="507"/>
    </location>
</feature>
<dbReference type="InterPro" id="IPR010656">
    <property type="entry name" value="DctM"/>
</dbReference>
<feature type="transmembrane region" description="Helical" evidence="1">
    <location>
        <begin position="567"/>
        <end position="588"/>
    </location>
</feature>
<feature type="transmembrane region" description="Helical" evidence="1">
    <location>
        <begin position="443"/>
        <end position="469"/>
    </location>
</feature>
<keyword evidence="1" id="KW-1133">Transmembrane helix</keyword>
<feature type="transmembrane region" description="Helical" evidence="1">
    <location>
        <begin position="307"/>
        <end position="333"/>
    </location>
</feature>
<gene>
    <name evidence="3" type="ORF">SAMN05660337_0080</name>
</gene>
<feature type="transmembrane region" description="Helical" evidence="1">
    <location>
        <begin position="142"/>
        <end position="162"/>
    </location>
</feature>
<evidence type="ECO:0000313" key="3">
    <source>
        <dbReference type="EMBL" id="SDK32386.1"/>
    </source>
</evidence>
<feature type="domain" description="TRAP C4-dicarboxylate transport system permease DctM subunit" evidence="2">
    <location>
        <begin position="127"/>
        <end position="552"/>
    </location>
</feature>
<dbReference type="EMBL" id="FNGA01000001">
    <property type="protein sequence ID" value="SDK32386.1"/>
    <property type="molecule type" value="Genomic_DNA"/>
</dbReference>
<accession>A0A1G9AYH0</accession>
<evidence type="ECO:0000313" key="4">
    <source>
        <dbReference type="Proteomes" id="UP000199053"/>
    </source>
</evidence>
<evidence type="ECO:0000259" key="2">
    <source>
        <dbReference type="Pfam" id="PF06808"/>
    </source>
</evidence>
<feature type="transmembrane region" description="Helical" evidence="1">
    <location>
        <begin position="542"/>
        <end position="560"/>
    </location>
</feature>
<dbReference type="OrthoDB" id="9759894at2"/>
<feature type="transmembrane region" description="Helical" evidence="1">
    <location>
        <begin position="379"/>
        <end position="397"/>
    </location>
</feature>
<dbReference type="PANTHER" id="PTHR43849:SF2">
    <property type="entry name" value="BLL3936 PROTEIN"/>
    <property type="match status" value="1"/>
</dbReference>
<reference evidence="4" key="1">
    <citation type="submission" date="2016-10" db="EMBL/GenBank/DDBJ databases">
        <authorList>
            <person name="Varghese N."/>
            <person name="Submissions S."/>
        </authorList>
    </citation>
    <scope>NUCLEOTIDE SEQUENCE [LARGE SCALE GENOMIC DNA]</scope>
    <source>
        <strain evidence="4">DSM 16995</strain>
    </source>
</reference>
<feature type="transmembrane region" description="Helical" evidence="1">
    <location>
        <begin position="118"/>
        <end position="135"/>
    </location>
</feature>